<evidence type="ECO:0000256" key="5">
    <source>
        <dbReference type="ARBA" id="ARBA00023242"/>
    </source>
</evidence>
<dbReference type="OrthoDB" id="1918918at2759"/>
<dbReference type="SMART" id="SM00380">
    <property type="entry name" value="AP2"/>
    <property type="match status" value="1"/>
</dbReference>
<keyword evidence="9" id="KW-1185">Reference proteome</keyword>
<dbReference type="InterPro" id="IPR001471">
    <property type="entry name" value="AP2/ERF_dom"/>
</dbReference>
<accession>A0A8X7PV51</accession>
<evidence type="ECO:0000256" key="6">
    <source>
        <dbReference type="SAM" id="MobiDB-lite"/>
    </source>
</evidence>
<keyword evidence="4" id="KW-0804">Transcription</keyword>
<protein>
    <recommendedName>
        <fullName evidence="7">AP2/ERF domain-containing protein</fullName>
    </recommendedName>
</protein>
<organism evidence="8 9">
    <name type="scientific">Brassica carinata</name>
    <name type="common">Ethiopian mustard</name>
    <name type="synonym">Abyssinian cabbage</name>
    <dbReference type="NCBI Taxonomy" id="52824"/>
    <lineage>
        <taxon>Eukaryota</taxon>
        <taxon>Viridiplantae</taxon>
        <taxon>Streptophyta</taxon>
        <taxon>Embryophyta</taxon>
        <taxon>Tracheophyta</taxon>
        <taxon>Spermatophyta</taxon>
        <taxon>Magnoliopsida</taxon>
        <taxon>eudicotyledons</taxon>
        <taxon>Gunneridae</taxon>
        <taxon>Pentapetalae</taxon>
        <taxon>rosids</taxon>
        <taxon>malvids</taxon>
        <taxon>Brassicales</taxon>
        <taxon>Brassicaceae</taxon>
        <taxon>Brassiceae</taxon>
        <taxon>Brassica</taxon>
    </lineage>
</organism>
<dbReference type="PRINTS" id="PR00367">
    <property type="entry name" value="ETHRSPELEMNT"/>
</dbReference>
<dbReference type="GO" id="GO:0003700">
    <property type="term" value="F:DNA-binding transcription factor activity"/>
    <property type="evidence" value="ECO:0007669"/>
    <property type="project" value="InterPro"/>
</dbReference>
<feature type="region of interest" description="Disordered" evidence="6">
    <location>
        <begin position="1"/>
        <end position="24"/>
    </location>
</feature>
<dbReference type="Proteomes" id="UP000886595">
    <property type="component" value="Unassembled WGS sequence"/>
</dbReference>
<feature type="domain" description="AP2/ERF" evidence="7">
    <location>
        <begin position="9"/>
        <end position="70"/>
    </location>
</feature>
<evidence type="ECO:0000256" key="1">
    <source>
        <dbReference type="ARBA" id="ARBA00004123"/>
    </source>
</evidence>
<evidence type="ECO:0000313" key="9">
    <source>
        <dbReference type="Proteomes" id="UP000886595"/>
    </source>
</evidence>
<dbReference type="EMBL" id="JAAMPC010000015">
    <property type="protein sequence ID" value="KAG2257163.1"/>
    <property type="molecule type" value="Genomic_DNA"/>
</dbReference>
<evidence type="ECO:0000256" key="3">
    <source>
        <dbReference type="ARBA" id="ARBA00023125"/>
    </source>
</evidence>
<gene>
    <name evidence="8" type="ORF">Bca52824_076457</name>
</gene>
<name>A0A8X7PV51_BRACI</name>
<comment type="subcellular location">
    <subcellularLocation>
        <location evidence="1">Nucleus</location>
    </subcellularLocation>
</comment>
<evidence type="ECO:0000256" key="2">
    <source>
        <dbReference type="ARBA" id="ARBA00023015"/>
    </source>
</evidence>
<dbReference type="AlphaFoldDB" id="A0A8X7PV51"/>
<keyword evidence="5" id="KW-0539">Nucleus</keyword>
<proteinExistence type="predicted"/>
<dbReference type="GO" id="GO:0003677">
    <property type="term" value="F:DNA binding"/>
    <property type="evidence" value="ECO:0007669"/>
    <property type="project" value="UniProtKB-KW"/>
</dbReference>
<comment type="caution">
    <text evidence="8">The sequence shown here is derived from an EMBL/GenBank/DDBJ whole genome shotgun (WGS) entry which is preliminary data.</text>
</comment>
<dbReference type="GO" id="GO:0005634">
    <property type="term" value="C:nucleus"/>
    <property type="evidence" value="ECO:0007669"/>
    <property type="project" value="UniProtKB-SubCell"/>
</dbReference>
<evidence type="ECO:0000259" key="7">
    <source>
        <dbReference type="SMART" id="SM00380"/>
    </source>
</evidence>
<keyword evidence="2" id="KW-0805">Transcription regulation</keyword>
<reference evidence="8 9" key="1">
    <citation type="submission" date="2020-02" db="EMBL/GenBank/DDBJ databases">
        <authorList>
            <person name="Ma Q."/>
            <person name="Huang Y."/>
            <person name="Song X."/>
            <person name="Pei D."/>
        </authorList>
    </citation>
    <scope>NUCLEOTIDE SEQUENCE [LARGE SCALE GENOMIC DNA]</scope>
    <source>
        <strain evidence="8">Sxm20200214</strain>
        <tissue evidence="8">Leaf</tissue>
    </source>
</reference>
<evidence type="ECO:0000256" key="4">
    <source>
        <dbReference type="ARBA" id="ARBA00023163"/>
    </source>
</evidence>
<evidence type="ECO:0000313" key="8">
    <source>
        <dbReference type="EMBL" id="KAG2257163.1"/>
    </source>
</evidence>
<sequence length="174" mass="20160">MDQGPSSSKYKGVRKRKWGSGFRRSDFPTESVSGWDLTTLPRRRRAFDAALYCLRGSGTKFNFPDNPPAISGGGTYRDRRSRRREGSLIRKRVWRVRWWCSSKSLLRRRWRLIREFLSMLPTVGSGNFASDFGLFPGFDDFADEFLGDRFVEQVSPTWNGDESCYDGSVSLWNF</sequence>
<keyword evidence="3" id="KW-0238">DNA-binding</keyword>